<dbReference type="Gene3D" id="2.60.120.200">
    <property type="match status" value="2"/>
</dbReference>
<dbReference type="AlphaFoldDB" id="A0AAQ4DGJ3"/>
<evidence type="ECO:0000256" key="1">
    <source>
        <dbReference type="ARBA" id="ARBA00022734"/>
    </source>
</evidence>
<feature type="domain" description="Galectin" evidence="4">
    <location>
        <begin position="234"/>
        <end position="390"/>
    </location>
</feature>
<name>A0AAQ4DGJ3_AMBAM</name>
<dbReference type="InterPro" id="IPR001079">
    <property type="entry name" value="Galectin_CRD"/>
</dbReference>
<evidence type="ECO:0000256" key="3">
    <source>
        <dbReference type="SAM" id="MobiDB-lite"/>
    </source>
</evidence>
<accession>A0AAQ4DGJ3</accession>
<dbReference type="GO" id="GO:0030246">
    <property type="term" value="F:carbohydrate binding"/>
    <property type="evidence" value="ECO:0007669"/>
    <property type="project" value="UniProtKB-UniRule"/>
</dbReference>
<dbReference type="InterPro" id="IPR013320">
    <property type="entry name" value="ConA-like_dom_sf"/>
</dbReference>
<dbReference type="Proteomes" id="UP001321473">
    <property type="component" value="Unassembled WGS sequence"/>
</dbReference>
<dbReference type="PROSITE" id="PS51304">
    <property type="entry name" value="GALECTIN"/>
    <property type="match status" value="1"/>
</dbReference>
<comment type="caution">
    <text evidence="5">The sequence shown here is derived from an EMBL/GenBank/DDBJ whole genome shotgun (WGS) entry which is preliminary data.</text>
</comment>
<feature type="region of interest" description="Disordered" evidence="3">
    <location>
        <begin position="1"/>
        <end position="84"/>
    </location>
</feature>
<evidence type="ECO:0000313" key="6">
    <source>
        <dbReference type="Proteomes" id="UP001321473"/>
    </source>
</evidence>
<protein>
    <recommendedName>
        <fullName evidence="2">Galectin</fullName>
    </recommendedName>
</protein>
<proteinExistence type="predicted"/>
<keyword evidence="1 2" id="KW-0430">Lectin</keyword>
<dbReference type="InterPro" id="IPR044156">
    <property type="entry name" value="Galectin-like"/>
</dbReference>
<dbReference type="Pfam" id="PF00337">
    <property type="entry name" value="Gal-bind_lectin"/>
    <property type="match status" value="2"/>
</dbReference>
<gene>
    <name evidence="5" type="ORF">V5799_027150</name>
</gene>
<reference evidence="5 6" key="1">
    <citation type="journal article" date="2023" name="Arcadia Sci">
        <title>De novo assembly of a long-read Amblyomma americanum tick genome.</title>
        <authorList>
            <person name="Chou S."/>
            <person name="Poskanzer K.E."/>
            <person name="Rollins M."/>
            <person name="Thuy-Boun P.S."/>
        </authorList>
    </citation>
    <scope>NUCLEOTIDE SEQUENCE [LARGE SCALE GENOMIC DNA]</scope>
    <source>
        <strain evidence="5">F_SG_1</strain>
        <tissue evidence="5">Salivary glands</tissue>
    </source>
</reference>
<dbReference type="SUPFAM" id="SSF49899">
    <property type="entry name" value="Concanavalin A-like lectins/glucanases"/>
    <property type="match status" value="2"/>
</dbReference>
<organism evidence="5 6">
    <name type="scientific">Amblyomma americanum</name>
    <name type="common">Lone star tick</name>
    <dbReference type="NCBI Taxonomy" id="6943"/>
    <lineage>
        <taxon>Eukaryota</taxon>
        <taxon>Metazoa</taxon>
        <taxon>Ecdysozoa</taxon>
        <taxon>Arthropoda</taxon>
        <taxon>Chelicerata</taxon>
        <taxon>Arachnida</taxon>
        <taxon>Acari</taxon>
        <taxon>Parasitiformes</taxon>
        <taxon>Ixodida</taxon>
        <taxon>Ixodoidea</taxon>
        <taxon>Ixodidae</taxon>
        <taxon>Amblyomminae</taxon>
        <taxon>Amblyomma</taxon>
    </lineage>
</organism>
<dbReference type="SMART" id="SM00276">
    <property type="entry name" value="GLECT"/>
    <property type="match status" value="1"/>
</dbReference>
<feature type="compositionally biased region" description="Pro residues" evidence="3">
    <location>
        <begin position="46"/>
        <end position="67"/>
    </location>
</feature>
<keyword evidence="6" id="KW-1185">Reference proteome</keyword>
<feature type="compositionally biased region" description="Pro residues" evidence="3">
    <location>
        <begin position="23"/>
        <end position="36"/>
    </location>
</feature>
<sequence>MPPPPQPESGSHTPKEEGAPPASDQPPPEQPPPEQPAPGAQTPPAGEQPPPAAEAPPAGEQPPPEAAPPRKASAESLLASGQTPSMDAVQMLNKVRQVDGIHYRVPVTPDHFLIPGNMTEGTEVYIFGLLAPQAQRCSRTLFLRSLEIKFREAKTLEKVSLLIHASLQPAPNVVLKTYQNKASEDVANSDASLAAGGALCCRVKAYGDGSAKVIVNERVLTFPPRDGFPLDKVMYFSLHGDFFTGSVSVFKKAWREAGYRSLLHLHTLYTRDGRFRRMIINILRSHDVHDDVLLGVVAQFAEQRQLVRRTKQEGVWLEDQVDQELPFEQGQPFVVDISVAEEDFQMSVNGKLLPPYKHKVFYGIGHNLCLEKNVKFKSLHVCSISQPPVSGSITLEPNNCFYVQGTPLPHAKEFKVMLAKGGEPTSDALLVIHVQIPQGLVFVYDGQDANKGAGYQIKVKVNRLFSCRADCHADSFKVWVNTFTSDSNAEGYEVKHRFPVNEVTHLSMFGDIKDVSGLRAVEDVAH</sequence>
<dbReference type="PANTHER" id="PTHR11346:SF147">
    <property type="entry name" value="GALECTIN"/>
    <property type="match status" value="1"/>
</dbReference>
<evidence type="ECO:0000256" key="2">
    <source>
        <dbReference type="RuleBase" id="RU102079"/>
    </source>
</evidence>
<evidence type="ECO:0000313" key="5">
    <source>
        <dbReference type="EMBL" id="KAK8761583.1"/>
    </source>
</evidence>
<dbReference type="SMART" id="SM00908">
    <property type="entry name" value="Gal-bind_lectin"/>
    <property type="match status" value="1"/>
</dbReference>
<dbReference type="PANTHER" id="PTHR11346">
    <property type="entry name" value="GALECTIN"/>
    <property type="match status" value="1"/>
</dbReference>
<evidence type="ECO:0000259" key="4">
    <source>
        <dbReference type="PROSITE" id="PS51304"/>
    </source>
</evidence>
<dbReference type="EMBL" id="JARKHS020030957">
    <property type="protein sequence ID" value="KAK8761583.1"/>
    <property type="molecule type" value="Genomic_DNA"/>
</dbReference>